<gene>
    <name evidence="1" type="ORF">H9Y04_44150</name>
</gene>
<dbReference type="SUPFAM" id="SSF141086">
    <property type="entry name" value="Agglutinin HPA-like"/>
    <property type="match status" value="1"/>
</dbReference>
<reference evidence="1 2" key="1">
    <citation type="submission" date="2020-08" db="EMBL/GenBank/DDBJ databases">
        <title>Genemic of Streptomyces polyaspartic.</title>
        <authorList>
            <person name="Liu W."/>
        </authorList>
    </citation>
    <scope>NUCLEOTIDE SEQUENCE [LARGE SCALE GENOMIC DNA]</scope>
    <source>
        <strain evidence="1 2">TRM66268-LWL</strain>
    </source>
</reference>
<evidence type="ECO:0000313" key="1">
    <source>
        <dbReference type="EMBL" id="MBC9719514.1"/>
    </source>
</evidence>
<comment type="caution">
    <text evidence="1">The sequence shown here is derived from an EMBL/GenBank/DDBJ whole genome shotgun (WGS) entry which is preliminary data.</text>
</comment>
<evidence type="ECO:0008006" key="3">
    <source>
        <dbReference type="Google" id="ProtNLM"/>
    </source>
</evidence>
<dbReference type="Gene3D" id="2.60.40.2080">
    <property type="match status" value="1"/>
</dbReference>
<protein>
    <recommendedName>
        <fullName evidence="3">H-type lectin domain-containing protein</fullName>
    </recommendedName>
</protein>
<evidence type="ECO:0000313" key="2">
    <source>
        <dbReference type="Proteomes" id="UP000642284"/>
    </source>
</evidence>
<dbReference type="InterPro" id="IPR037221">
    <property type="entry name" value="H-type_lectin_dom_sf"/>
</dbReference>
<keyword evidence="2" id="KW-1185">Reference proteome</keyword>
<proteinExistence type="predicted"/>
<dbReference type="EMBL" id="JACTVJ010000045">
    <property type="protein sequence ID" value="MBC9719514.1"/>
    <property type="molecule type" value="Genomic_DNA"/>
</dbReference>
<dbReference type="Proteomes" id="UP000642284">
    <property type="component" value="Unassembled WGS sequence"/>
</dbReference>
<dbReference type="RefSeq" id="WP_187819918.1">
    <property type="nucleotide sequence ID" value="NZ_JACTVJ010000045.1"/>
</dbReference>
<organism evidence="1 2">
    <name type="scientific">Streptomyces polyasparticus</name>
    <dbReference type="NCBI Taxonomy" id="2767826"/>
    <lineage>
        <taxon>Bacteria</taxon>
        <taxon>Bacillati</taxon>
        <taxon>Actinomycetota</taxon>
        <taxon>Actinomycetes</taxon>
        <taxon>Kitasatosporales</taxon>
        <taxon>Streptomycetaceae</taxon>
        <taxon>Streptomyces</taxon>
    </lineage>
</organism>
<name>A0ABR7SXJ9_9ACTN</name>
<sequence length="93" mass="10023">MTQWQPGMRITAERLQDTGIQSATLAVTFPKPYPTAPIVQTEIVSGAGATARWGSRAININSTGFTLFLFITDAANTPATWTNIPVQWIATAT</sequence>
<accession>A0ABR7SXJ9</accession>